<dbReference type="InterPro" id="IPR006860">
    <property type="entry name" value="FecR"/>
</dbReference>
<proteinExistence type="predicted"/>
<evidence type="ECO:0000313" key="4">
    <source>
        <dbReference type="Proteomes" id="UP000542720"/>
    </source>
</evidence>
<evidence type="ECO:0000313" key="3">
    <source>
        <dbReference type="EMBL" id="MBB2494338.1"/>
    </source>
</evidence>
<sequence length="316" mass="34502">MSATAPSPAVLRAAANWFLDLQDAPACATTAAAHRSWLEADAAHRQAWARLEKLQGKLAVLPSGLGQPALRGVDAKRRESLKLLGLLLLGGSAAGLGWQSAPLRSLRADQRTATGEQRSLRLDDGGSLQLNTDSAVDLAYGEQLREVSLLQGEILVQTAADPQSRPFVVHTGQGSIRALGTRFQVRRDGERTQVRVFEHAVEIRTQAASQVPVRIEAGQQLWFNAEACAAVEPLDRYADAWTRGMLVVSDWPLPRFIDELARYRPGLLRCDPALADLRISGAFQLADGDALLDNLSTTLPLRIQRISRYWVHVEPA</sequence>
<evidence type="ECO:0000259" key="1">
    <source>
        <dbReference type="Pfam" id="PF04773"/>
    </source>
</evidence>
<reference evidence="3 4" key="1">
    <citation type="submission" date="2020-08" db="EMBL/GenBank/DDBJ databases">
        <authorList>
            <person name="Kim C.M."/>
        </authorList>
    </citation>
    <scope>NUCLEOTIDE SEQUENCE [LARGE SCALE GENOMIC DNA]</scope>
    <source>
        <strain evidence="3 4">UL070</strain>
    </source>
</reference>
<dbReference type="InterPro" id="IPR032623">
    <property type="entry name" value="FecR_N"/>
</dbReference>
<dbReference type="Pfam" id="PF04773">
    <property type="entry name" value="FecR"/>
    <property type="match status" value="1"/>
</dbReference>
<dbReference type="EMBL" id="JACJUD010000001">
    <property type="protein sequence ID" value="MBB2494338.1"/>
    <property type="molecule type" value="Genomic_DNA"/>
</dbReference>
<accession>A0A7W4LJN6</accession>
<gene>
    <name evidence="3" type="ORF">H3H51_04845</name>
</gene>
<dbReference type="AlphaFoldDB" id="A0A7W4LJN6"/>
<dbReference type="InterPro" id="IPR012373">
    <property type="entry name" value="Ferrdict_sens_TM"/>
</dbReference>
<protein>
    <submittedName>
        <fullName evidence="3">FecR domain-containing protein</fullName>
    </submittedName>
</protein>
<dbReference type="PIRSF" id="PIRSF018266">
    <property type="entry name" value="FecR"/>
    <property type="match status" value="1"/>
</dbReference>
<dbReference type="Pfam" id="PF16220">
    <property type="entry name" value="DUF4880"/>
    <property type="match status" value="1"/>
</dbReference>
<comment type="caution">
    <text evidence="3">The sequence shown here is derived from an EMBL/GenBank/DDBJ whole genome shotgun (WGS) entry which is preliminary data.</text>
</comment>
<dbReference type="GO" id="GO:0016989">
    <property type="term" value="F:sigma factor antagonist activity"/>
    <property type="evidence" value="ECO:0007669"/>
    <property type="project" value="TreeGrafter"/>
</dbReference>
<name>A0A7W4LJN6_9GAMM</name>
<dbReference type="RefSeq" id="WP_183087872.1">
    <property type="nucleotide sequence ID" value="NZ_JACJUD010000001.1"/>
</dbReference>
<dbReference type="Proteomes" id="UP000542720">
    <property type="component" value="Unassembled WGS sequence"/>
</dbReference>
<dbReference type="Gene3D" id="2.60.120.1440">
    <property type="match status" value="1"/>
</dbReference>
<feature type="domain" description="FecR N-terminal" evidence="2">
    <location>
        <begin position="12"/>
        <end position="54"/>
    </location>
</feature>
<feature type="domain" description="FecR protein" evidence="1">
    <location>
        <begin position="111"/>
        <end position="202"/>
    </location>
</feature>
<dbReference type="PANTHER" id="PTHR30273">
    <property type="entry name" value="PERIPLASMIC SIGNAL SENSOR AND SIGMA FACTOR ACTIVATOR FECR-RELATED"/>
    <property type="match status" value="1"/>
</dbReference>
<evidence type="ECO:0000259" key="2">
    <source>
        <dbReference type="Pfam" id="PF16220"/>
    </source>
</evidence>
<keyword evidence="4" id="KW-1185">Reference proteome</keyword>
<dbReference type="PANTHER" id="PTHR30273:SF2">
    <property type="entry name" value="PROTEIN FECR"/>
    <property type="match status" value="1"/>
</dbReference>
<organism evidence="3 4">
    <name type="scientific">Aquipseudomonas ullengensis</name>
    <dbReference type="NCBI Taxonomy" id="2759166"/>
    <lineage>
        <taxon>Bacteria</taxon>
        <taxon>Pseudomonadati</taxon>
        <taxon>Pseudomonadota</taxon>
        <taxon>Gammaproteobacteria</taxon>
        <taxon>Pseudomonadales</taxon>
        <taxon>Pseudomonadaceae</taxon>
        <taxon>Aquipseudomonas</taxon>
    </lineage>
</organism>